<dbReference type="InterPro" id="IPR029068">
    <property type="entry name" value="Glyas_Bleomycin-R_OHBP_Dase"/>
</dbReference>
<evidence type="ECO:0000313" key="3">
    <source>
        <dbReference type="Proteomes" id="UP000464751"/>
    </source>
</evidence>
<dbReference type="InterPro" id="IPR028973">
    <property type="entry name" value="PhnB-like"/>
</dbReference>
<evidence type="ECO:0000259" key="1">
    <source>
        <dbReference type="Pfam" id="PF06983"/>
    </source>
</evidence>
<sequence>MNVQAYLMLNGRTEEAIAFYGTALGAEVTALMRFKDSPDPPPPGMIPDGWGDKVMHASFRIGEAELLASDGCQSNAAAFAGISLALSVASPEEAAAKFEALAEGGQVTMPLSEMFFSPSFGTLTDRFGVSWMIVTSAM</sequence>
<dbReference type="EMBL" id="CP048630">
    <property type="protein sequence ID" value="QIB33702.1"/>
    <property type="molecule type" value="Genomic_DNA"/>
</dbReference>
<dbReference type="CDD" id="cd06588">
    <property type="entry name" value="PhnB_like"/>
    <property type="match status" value="1"/>
</dbReference>
<feature type="domain" description="PhnB-like" evidence="1">
    <location>
        <begin position="4"/>
        <end position="134"/>
    </location>
</feature>
<organism evidence="2 3">
    <name type="scientific">Ancylobacter pratisalsi</name>
    <dbReference type="NCBI Taxonomy" id="1745854"/>
    <lineage>
        <taxon>Bacteria</taxon>
        <taxon>Pseudomonadati</taxon>
        <taxon>Pseudomonadota</taxon>
        <taxon>Alphaproteobacteria</taxon>
        <taxon>Hyphomicrobiales</taxon>
        <taxon>Xanthobacteraceae</taxon>
        <taxon>Ancylobacter</taxon>
    </lineage>
</organism>
<accession>A0A6P1YKM6</accession>
<dbReference type="SUPFAM" id="SSF54593">
    <property type="entry name" value="Glyoxalase/Bleomycin resistance protein/Dihydroxybiphenyl dioxygenase"/>
    <property type="match status" value="1"/>
</dbReference>
<proteinExistence type="predicted"/>
<name>A0A6P1YKM6_9HYPH</name>
<dbReference type="Gene3D" id="3.10.180.10">
    <property type="entry name" value="2,3-Dihydroxybiphenyl 1,2-Dioxygenase, domain 1"/>
    <property type="match status" value="1"/>
</dbReference>
<dbReference type="Pfam" id="PF06983">
    <property type="entry name" value="3-dmu-9_3-mt"/>
    <property type="match status" value="1"/>
</dbReference>
<gene>
    <name evidence="2" type="ORF">G3A50_08305</name>
</gene>
<keyword evidence="3" id="KW-1185">Reference proteome</keyword>
<dbReference type="PANTHER" id="PTHR33990">
    <property type="entry name" value="PROTEIN YJDN-RELATED"/>
    <property type="match status" value="1"/>
</dbReference>
<dbReference type="KEGG" id="apra:G3A50_08305"/>
<dbReference type="PANTHER" id="PTHR33990:SF1">
    <property type="entry name" value="PROTEIN YJDN"/>
    <property type="match status" value="1"/>
</dbReference>
<reference evidence="2 3" key="1">
    <citation type="submission" date="2020-02" db="EMBL/GenBank/DDBJ databases">
        <authorList>
            <person name="Li G."/>
        </authorList>
    </citation>
    <scope>NUCLEOTIDE SEQUENCE [LARGE SCALE GENOMIC DNA]</scope>
    <source>
        <strain evidence="2 3">DSM 102029</strain>
    </source>
</reference>
<dbReference type="Proteomes" id="UP000464751">
    <property type="component" value="Chromosome"/>
</dbReference>
<dbReference type="AlphaFoldDB" id="A0A6P1YKM6"/>
<evidence type="ECO:0000313" key="2">
    <source>
        <dbReference type="EMBL" id="QIB33702.1"/>
    </source>
</evidence>
<protein>
    <submittedName>
        <fullName evidence="2">VOC family protein</fullName>
    </submittedName>
</protein>
<dbReference type="RefSeq" id="WP_163074797.1">
    <property type="nucleotide sequence ID" value="NZ_CP048630.1"/>
</dbReference>